<gene>
    <name evidence="1" type="ORF">A6M21_17180</name>
</gene>
<dbReference type="Proteomes" id="UP000078532">
    <property type="component" value="Unassembled WGS sequence"/>
</dbReference>
<protein>
    <submittedName>
        <fullName evidence="1">Transcriptional regulator</fullName>
    </submittedName>
</protein>
<comment type="caution">
    <text evidence="1">The sequence shown here is derived from an EMBL/GenBank/DDBJ whole genome shotgun (WGS) entry which is preliminary data.</text>
</comment>
<evidence type="ECO:0000313" key="1">
    <source>
        <dbReference type="EMBL" id="OAT85720.1"/>
    </source>
</evidence>
<dbReference type="EMBL" id="LYVF01000051">
    <property type="protein sequence ID" value="OAT85720.1"/>
    <property type="molecule type" value="Genomic_DNA"/>
</dbReference>
<proteinExistence type="predicted"/>
<reference evidence="1 2" key="1">
    <citation type="submission" date="2016-04" db="EMBL/GenBank/DDBJ databases">
        <authorList>
            <person name="Evans L.H."/>
            <person name="Alamgir A."/>
            <person name="Owens N."/>
            <person name="Weber N.D."/>
            <person name="Virtaneva K."/>
            <person name="Barbian K."/>
            <person name="Babar A."/>
            <person name="Rosenke K."/>
        </authorList>
    </citation>
    <scope>NUCLEOTIDE SEQUENCE [LARGE SCALE GENOMIC DNA]</scope>
    <source>
        <strain evidence="1 2">LMa1</strain>
    </source>
</reference>
<dbReference type="OrthoDB" id="9800390at2"/>
<dbReference type="Gene3D" id="3.40.1390.20">
    <property type="entry name" value="HprK N-terminal domain-like"/>
    <property type="match status" value="1"/>
</dbReference>
<keyword evidence="2" id="KW-1185">Reference proteome</keyword>
<accession>A0A1B7LHE4</accession>
<organism evidence="1 2">
    <name type="scientific">Desulfotomaculum copahuensis</name>
    <dbReference type="NCBI Taxonomy" id="1838280"/>
    <lineage>
        <taxon>Bacteria</taxon>
        <taxon>Bacillati</taxon>
        <taxon>Bacillota</taxon>
        <taxon>Clostridia</taxon>
        <taxon>Eubacteriales</taxon>
        <taxon>Desulfotomaculaceae</taxon>
        <taxon>Desulfotomaculum</taxon>
    </lineage>
</organism>
<dbReference type="InterPro" id="IPR028979">
    <property type="entry name" value="Ser_kin/Pase_Hpr-like_N_sf"/>
</dbReference>
<dbReference type="SUPFAM" id="SSF75138">
    <property type="entry name" value="HprK N-terminal domain-like"/>
    <property type="match status" value="1"/>
</dbReference>
<evidence type="ECO:0000313" key="2">
    <source>
        <dbReference type="Proteomes" id="UP000078532"/>
    </source>
</evidence>
<dbReference type="STRING" id="1838280.A6M21_17180"/>
<sequence>MKLAHVCQLLDAEVLLGTEMLDEIEVNSGFGCDLISDSLCFARPGCLLLTGLTNSQIIRICEMIEALAIVFVRGKIPSPEVIAQAKKRGIPLLSTRLFLFEGCGKLYQAGLRSS</sequence>
<dbReference type="AlphaFoldDB" id="A0A1B7LHE4"/>
<name>A0A1B7LHE4_9FIRM</name>